<evidence type="ECO:0000259" key="4">
    <source>
        <dbReference type="SMART" id="SM00822"/>
    </source>
</evidence>
<name>A0A5Q4Z2X2_9BURK</name>
<dbReference type="PANTHER" id="PTHR24321">
    <property type="entry name" value="DEHYDROGENASES, SHORT CHAIN"/>
    <property type="match status" value="1"/>
</dbReference>
<dbReference type="AlphaFoldDB" id="A0A5Q4Z2X2"/>
<reference evidence="5 6" key="1">
    <citation type="submission" date="2019-08" db="EMBL/GenBank/DDBJ databases">
        <authorList>
            <person name="Herpell B J."/>
        </authorList>
    </citation>
    <scope>NUCLEOTIDE SEQUENCE [LARGE SCALE GENOMIC DNA]</scope>
    <source>
        <strain evidence="6">Msb3</strain>
    </source>
</reference>
<dbReference type="EMBL" id="LR699554">
    <property type="protein sequence ID" value="VVD31544.1"/>
    <property type="molecule type" value="Genomic_DNA"/>
</dbReference>
<dbReference type="InterPro" id="IPR020904">
    <property type="entry name" value="Sc_DH/Rdtase_CS"/>
</dbReference>
<dbReference type="Proteomes" id="UP000325811">
    <property type="component" value="Chromosome II"/>
</dbReference>
<dbReference type="GO" id="GO:0016491">
    <property type="term" value="F:oxidoreductase activity"/>
    <property type="evidence" value="ECO:0007669"/>
    <property type="project" value="UniProtKB-KW"/>
</dbReference>
<dbReference type="InterPro" id="IPR002347">
    <property type="entry name" value="SDR_fam"/>
</dbReference>
<dbReference type="PRINTS" id="PR00081">
    <property type="entry name" value="GDHRDH"/>
</dbReference>
<dbReference type="PANTHER" id="PTHR24321:SF8">
    <property type="entry name" value="ESTRADIOL 17-BETA-DEHYDROGENASE 8-RELATED"/>
    <property type="match status" value="1"/>
</dbReference>
<evidence type="ECO:0000256" key="2">
    <source>
        <dbReference type="ARBA" id="ARBA00023002"/>
    </source>
</evidence>
<dbReference type="InterPro" id="IPR057326">
    <property type="entry name" value="KR_dom"/>
</dbReference>
<dbReference type="PRINTS" id="PR00080">
    <property type="entry name" value="SDRFAMILY"/>
</dbReference>
<keyword evidence="2 5" id="KW-0560">Oxidoreductase</keyword>
<protein>
    <submittedName>
        <fullName evidence="5">Putative Levodione reductase</fullName>
        <ecNumber evidence="5">1.1.1.-</ecNumber>
    </submittedName>
</protein>
<dbReference type="RefSeq" id="WP_007178853.1">
    <property type="nucleotide sequence ID" value="NZ_LR699554.1"/>
</dbReference>
<dbReference type="InterPro" id="IPR036291">
    <property type="entry name" value="NAD(P)-bd_dom_sf"/>
</dbReference>
<keyword evidence="3" id="KW-0520">NAD</keyword>
<dbReference type="Gene3D" id="3.40.50.720">
    <property type="entry name" value="NAD(P)-binding Rossmann-like Domain"/>
    <property type="match status" value="1"/>
</dbReference>
<evidence type="ECO:0000313" key="6">
    <source>
        <dbReference type="Proteomes" id="UP000325811"/>
    </source>
</evidence>
<comment type="similarity">
    <text evidence="1">Belongs to the short-chain dehydrogenases/reductases (SDR) family.</text>
</comment>
<organism evidence="5 6">
    <name type="scientific">Paraburkholderia dioscoreae</name>
    <dbReference type="NCBI Taxonomy" id="2604047"/>
    <lineage>
        <taxon>Bacteria</taxon>
        <taxon>Pseudomonadati</taxon>
        <taxon>Pseudomonadota</taxon>
        <taxon>Betaproteobacteria</taxon>
        <taxon>Burkholderiales</taxon>
        <taxon>Burkholderiaceae</taxon>
        <taxon>Paraburkholderia</taxon>
    </lineage>
</organism>
<accession>A0A5Q4Z2X2</accession>
<dbReference type="KEGG" id="pdio:PDMSB3_0241.1"/>
<evidence type="ECO:0000313" key="5">
    <source>
        <dbReference type="EMBL" id="VVD31544.1"/>
    </source>
</evidence>
<dbReference type="SMART" id="SM00822">
    <property type="entry name" value="PKS_KR"/>
    <property type="match status" value="1"/>
</dbReference>
<feature type="domain" description="Ketoreductase" evidence="4">
    <location>
        <begin position="7"/>
        <end position="188"/>
    </location>
</feature>
<dbReference type="SUPFAM" id="SSF51735">
    <property type="entry name" value="NAD(P)-binding Rossmann-fold domains"/>
    <property type="match status" value="1"/>
</dbReference>
<evidence type="ECO:0000256" key="1">
    <source>
        <dbReference type="ARBA" id="ARBA00006484"/>
    </source>
</evidence>
<gene>
    <name evidence="5" type="ORF">PDMSB3_0241</name>
</gene>
<dbReference type="Pfam" id="PF13561">
    <property type="entry name" value="adh_short_C2"/>
    <property type="match status" value="1"/>
</dbReference>
<proteinExistence type="inferred from homology"/>
<dbReference type="FunFam" id="3.40.50.720:FF:000084">
    <property type="entry name" value="Short-chain dehydrogenase reductase"/>
    <property type="match status" value="1"/>
</dbReference>
<keyword evidence="6" id="KW-1185">Reference proteome</keyword>
<sequence length="249" mass="25366">MSTADRKVAIVTGAGGGIGAAVCARLAAGGWAIVLADRSAGTTAEAEARCRALDAPADTFAGDVTDADYVRELVAFALRRHGRLDAFVGNAGIAGQVKPLADYPDDAFDLVMKVNVRGMFLCLKHAIPALRERSGSFVATASTSAIRGRANLSAYVASKHAVLGLVRSAALECMGSGVRVNAVLPGPIQTPMIDAINDMAAQHGGVARAAHAAYGRPEDVANTVAFLLSPDASHMNGAALVVDAGSTVA</sequence>
<dbReference type="EC" id="1.1.1.-" evidence="5"/>
<dbReference type="PROSITE" id="PS00061">
    <property type="entry name" value="ADH_SHORT"/>
    <property type="match status" value="1"/>
</dbReference>
<evidence type="ECO:0000256" key="3">
    <source>
        <dbReference type="ARBA" id="ARBA00023027"/>
    </source>
</evidence>
<dbReference type="CDD" id="cd05233">
    <property type="entry name" value="SDR_c"/>
    <property type="match status" value="1"/>
</dbReference>